<keyword evidence="2" id="KW-1133">Transmembrane helix</keyword>
<feature type="coiled-coil region" evidence="1">
    <location>
        <begin position="185"/>
        <end position="262"/>
    </location>
</feature>
<gene>
    <name evidence="3" type="ORF">OGZ51_11530</name>
</gene>
<feature type="transmembrane region" description="Helical" evidence="2">
    <location>
        <begin position="12"/>
        <end position="33"/>
    </location>
</feature>
<sequence>MRALIHDKFNLRYFIPIVLCLLLIVGFLSSGAIQKSTKPLVSTKIGRMLAVGNQSEAVVFERAEYYEKSNLLVTTFYLKSSDVVPTDTLKVESFNGKTEQKIENNIEKINANYYVVFTPNVSPTFRQIGNNLTVTDNQNNTQKVGAIGVTQKNVTKIDSEYQAQPFQYYLTQYKAYAVKDVNALDKTLKQEIGKYNAQIKELNKENQQYLADMDYKTGDQQQEIQAKISANNSAVDNINQQIQSVKDQQKKLDEQRKILDTE</sequence>
<name>A0A9X4NIL2_9LACT</name>
<accession>A0A9X4NIL2</accession>
<dbReference type="AlphaFoldDB" id="A0A9X4NIL2"/>
<proteinExistence type="predicted"/>
<reference evidence="3" key="1">
    <citation type="submission" date="2022-10" db="EMBL/GenBank/DDBJ databases">
        <authorList>
            <person name="Turner M.S."/>
            <person name="Huang W."/>
        </authorList>
    </citation>
    <scope>NUCLEOTIDE SEQUENCE</scope>
    <source>
        <strain evidence="3">3</strain>
    </source>
</reference>
<dbReference type="RefSeq" id="WP_278229264.1">
    <property type="nucleotide sequence ID" value="NZ_JAOWLY010000013.1"/>
</dbReference>
<reference evidence="3" key="2">
    <citation type="journal article" date="2023" name="Food Microbiol.">
        <title>Evaluation of the fermentation potential of lactic acid bacteria isolated from herbs, fruits and vegetables as starter cultures in nut-based milk alternatives.</title>
        <authorList>
            <person name="Huang W."/>
            <person name="Dong A."/>
            <person name="Pham H.T."/>
            <person name="Zhou C."/>
            <person name="Huo Z."/>
            <person name="Watjen A.P."/>
            <person name="Prakash S."/>
            <person name="Bang-Berthelsen C.H."/>
            <person name="Turner M.S."/>
        </authorList>
    </citation>
    <scope>NUCLEOTIDE SEQUENCE</scope>
    <source>
        <strain evidence="3">3</strain>
    </source>
</reference>
<keyword evidence="1" id="KW-0175">Coiled coil</keyword>
<evidence type="ECO:0000256" key="2">
    <source>
        <dbReference type="SAM" id="Phobius"/>
    </source>
</evidence>
<protein>
    <submittedName>
        <fullName evidence="3">Uncharacterized protein</fullName>
    </submittedName>
</protein>
<organism evidence="3 4">
    <name type="scientific">Lactococcus lactis</name>
    <dbReference type="NCBI Taxonomy" id="1358"/>
    <lineage>
        <taxon>Bacteria</taxon>
        <taxon>Bacillati</taxon>
        <taxon>Bacillota</taxon>
        <taxon>Bacilli</taxon>
        <taxon>Lactobacillales</taxon>
        <taxon>Streptococcaceae</taxon>
        <taxon>Lactococcus</taxon>
    </lineage>
</organism>
<evidence type="ECO:0000313" key="3">
    <source>
        <dbReference type="EMBL" id="MDG4984776.1"/>
    </source>
</evidence>
<evidence type="ECO:0000313" key="4">
    <source>
        <dbReference type="Proteomes" id="UP001152614"/>
    </source>
</evidence>
<dbReference type="Proteomes" id="UP001152614">
    <property type="component" value="Unassembled WGS sequence"/>
</dbReference>
<evidence type="ECO:0000256" key="1">
    <source>
        <dbReference type="SAM" id="Coils"/>
    </source>
</evidence>
<keyword evidence="2" id="KW-0812">Transmembrane</keyword>
<comment type="caution">
    <text evidence="3">The sequence shown here is derived from an EMBL/GenBank/DDBJ whole genome shotgun (WGS) entry which is preliminary data.</text>
</comment>
<keyword evidence="2" id="KW-0472">Membrane</keyword>
<dbReference type="EMBL" id="JAOWLY010000013">
    <property type="protein sequence ID" value="MDG4984776.1"/>
    <property type="molecule type" value="Genomic_DNA"/>
</dbReference>